<dbReference type="GO" id="GO:0005874">
    <property type="term" value="C:microtubule"/>
    <property type="evidence" value="ECO:0007669"/>
    <property type="project" value="UniProtKB-KW"/>
</dbReference>
<evidence type="ECO:0000256" key="1">
    <source>
        <dbReference type="ARBA" id="ARBA00004245"/>
    </source>
</evidence>
<protein>
    <recommendedName>
        <fullName evidence="6">Microtubule-associated protein</fullName>
    </recommendedName>
</protein>
<dbReference type="GO" id="GO:0031175">
    <property type="term" value="P:neuron projection development"/>
    <property type="evidence" value="ECO:0007669"/>
    <property type="project" value="TreeGrafter"/>
</dbReference>
<evidence type="ECO:0000256" key="4">
    <source>
        <dbReference type="ARBA" id="ARBA00022737"/>
    </source>
</evidence>
<keyword evidence="3" id="KW-0597">Phosphoprotein</keyword>
<feature type="region of interest" description="Disordered" evidence="7">
    <location>
        <begin position="143"/>
        <end position="295"/>
    </location>
</feature>
<name>A0A6P7GWN2_DIAVI</name>
<dbReference type="PROSITE" id="PS00229">
    <property type="entry name" value="TAU_MAP_1"/>
    <property type="match status" value="2"/>
</dbReference>
<gene>
    <name evidence="8" type="primary">LOC114341615</name>
</gene>
<comment type="subcellular location">
    <subcellularLocation>
        <location evidence="1 6">Cytoplasm</location>
        <location evidence="1 6">Cytoskeleton</location>
    </subcellularLocation>
</comment>
<evidence type="ECO:0000313" key="8">
    <source>
        <dbReference type="RefSeq" id="XP_028148225.1"/>
    </source>
</evidence>
<dbReference type="InParanoid" id="A0A6P7GWN2"/>
<dbReference type="RefSeq" id="XP_028148225.1">
    <property type="nucleotide sequence ID" value="XM_028292424.1"/>
</dbReference>
<dbReference type="GO" id="GO:0000226">
    <property type="term" value="P:microtubule cytoskeleton organization"/>
    <property type="evidence" value="ECO:0007669"/>
    <property type="project" value="TreeGrafter"/>
</dbReference>
<keyword evidence="5 6" id="KW-0206">Cytoskeleton</keyword>
<feature type="region of interest" description="Disordered" evidence="7">
    <location>
        <begin position="1"/>
        <end position="77"/>
    </location>
</feature>
<evidence type="ECO:0000256" key="7">
    <source>
        <dbReference type="SAM" id="MobiDB-lite"/>
    </source>
</evidence>
<evidence type="ECO:0000256" key="6">
    <source>
        <dbReference type="RuleBase" id="RU000686"/>
    </source>
</evidence>
<dbReference type="PROSITE" id="PS51491">
    <property type="entry name" value="TAU_MAP_2"/>
    <property type="match status" value="4"/>
</dbReference>
<dbReference type="GO" id="GO:0043005">
    <property type="term" value="C:neuron projection"/>
    <property type="evidence" value="ECO:0007669"/>
    <property type="project" value="TreeGrafter"/>
</dbReference>
<dbReference type="PANTHER" id="PTHR11501:SF18">
    <property type="entry name" value="MICROTUBULE-ASSOCIATED PROTEIN"/>
    <property type="match status" value="1"/>
</dbReference>
<proteinExistence type="predicted"/>
<evidence type="ECO:0000256" key="3">
    <source>
        <dbReference type="ARBA" id="ARBA00022553"/>
    </source>
</evidence>
<reference evidence="8" key="1">
    <citation type="submission" date="2025-08" db="UniProtKB">
        <authorList>
            <consortium name="RefSeq"/>
        </authorList>
    </citation>
    <scope>IDENTIFICATION</scope>
    <source>
        <tissue evidence="8">Whole insect</tissue>
    </source>
</reference>
<keyword evidence="4" id="KW-0677">Repeat</keyword>
<dbReference type="PANTHER" id="PTHR11501">
    <property type="entry name" value="MICROTUBULE-ASSOCIATED PROTEIN"/>
    <property type="match status" value="1"/>
</dbReference>
<feature type="compositionally biased region" description="Basic and acidic residues" evidence="7">
    <location>
        <begin position="219"/>
        <end position="230"/>
    </location>
</feature>
<feature type="compositionally biased region" description="Polar residues" evidence="7">
    <location>
        <begin position="259"/>
        <end position="279"/>
    </location>
</feature>
<organism evidence="8">
    <name type="scientific">Diabrotica virgifera virgifera</name>
    <name type="common">western corn rootworm</name>
    <dbReference type="NCBI Taxonomy" id="50390"/>
    <lineage>
        <taxon>Eukaryota</taxon>
        <taxon>Metazoa</taxon>
        <taxon>Ecdysozoa</taxon>
        <taxon>Arthropoda</taxon>
        <taxon>Hexapoda</taxon>
        <taxon>Insecta</taxon>
        <taxon>Pterygota</taxon>
        <taxon>Neoptera</taxon>
        <taxon>Endopterygota</taxon>
        <taxon>Coleoptera</taxon>
        <taxon>Polyphaga</taxon>
        <taxon>Cucujiformia</taxon>
        <taxon>Chrysomeloidea</taxon>
        <taxon>Chrysomelidae</taxon>
        <taxon>Galerucinae</taxon>
        <taxon>Diabroticina</taxon>
        <taxon>Diabroticites</taxon>
        <taxon>Diabrotica</taxon>
    </lineage>
</organism>
<evidence type="ECO:0000256" key="2">
    <source>
        <dbReference type="ARBA" id="ARBA00022490"/>
    </source>
</evidence>
<feature type="compositionally biased region" description="Polar residues" evidence="7">
    <location>
        <begin position="36"/>
        <end position="56"/>
    </location>
</feature>
<feature type="compositionally biased region" description="Basic and acidic residues" evidence="7">
    <location>
        <begin position="239"/>
        <end position="258"/>
    </location>
</feature>
<evidence type="ECO:0000256" key="5">
    <source>
        <dbReference type="ARBA" id="ARBA00023212"/>
    </source>
</evidence>
<dbReference type="InterPro" id="IPR001084">
    <property type="entry name" value="MAP_tubulin-bd_rpt"/>
</dbReference>
<accession>A0A6P7GWN2</accession>
<dbReference type="AlphaFoldDB" id="A0A6P7GWN2"/>
<dbReference type="InterPro" id="IPR027324">
    <property type="entry name" value="MAP2/MAP4/Tau"/>
</dbReference>
<dbReference type="GO" id="GO:0008017">
    <property type="term" value="F:microtubule binding"/>
    <property type="evidence" value="ECO:0007669"/>
    <property type="project" value="InterPro"/>
</dbReference>
<feature type="compositionally biased region" description="Basic and acidic residues" evidence="7">
    <location>
        <begin position="155"/>
        <end position="183"/>
    </location>
</feature>
<keyword evidence="2 6" id="KW-0963">Cytoplasm</keyword>
<sequence length="295" mass="32013">MADLGKDQSSNGDNRSPRKSSKSRTSTSTPVARSLSRGSKSPSLKSPDSNVTTPGSATEKKKLPMNKVQVGHAPSPNLKVVKSKIGSLGNTNYKPGGGNVKIENKKLEFKVAPRIEAKNDRYTPKGGEKKIVSQKLQWNAKSKIGSLENTTHKPKGGDKKIESMKLDFKEKAKSKVGSKDNIKHQPGGGDIKHEEILEDKDIGTEKTKQPKSGNSDNVGKIENKKIELKVQSKIGSLDNVKHRPGGGDKKIFDDKEYLRQTSGGSMDQSLSASQNSIPSQPDKVPIADENLNQEH</sequence>
<feature type="compositionally biased region" description="Basic and acidic residues" evidence="7">
    <location>
        <begin position="190"/>
        <end position="208"/>
    </location>
</feature>
<dbReference type="Pfam" id="PF00418">
    <property type="entry name" value="Tubulin-binding"/>
    <property type="match status" value="4"/>
</dbReference>
<keyword evidence="6" id="KW-0493">Microtubule</keyword>